<reference evidence="1" key="1">
    <citation type="submission" date="2018-05" db="EMBL/GenBank/DDBJ databases">
        <title>Draft genome of Mucuna pruriens seed.</title>
        <authorList>
            <person name="Nnadi N.E."/>
            <person name="Vos R."/>
            <person name="Hasami M.H."/>
            <person name="Devisetty U.K."/>
            <person name="Aguiy J.C."/>
        </authorList>
    </citation>
    <scope>NUCLEOTIDE SEQUENCE [LARGE SCALE GENOMIC DNA]</scope>
    <source>
        <strain evidence="1">JCA_2017</strain>
    </source>
</reference>
<dbReference type="Proteomes" id="UP000257109">
    <property type="component" value="Unassembled WGS sequence"/>
</dbReference>
<dbReference type="EMBL" id="QJKJ01017236">
    <property type="protein sequence ID" value="RDX58935.1"/>
    <property type="molecule type" value="Genomic_DNA"/>
</dbReference>
<dbReference type="SUPFAM" id="SSF56672">
    <property type="entry name" value="DNA/RNA polymerases"/>
    <property type="match status" value="1"/>
</dbReference>
<organism evidence="1 2">
    <name type="scientific">Mucuna pruriens</name>
    <name type="common">Velvet bean</name>
    <name type="synonym">Dolichos pruriens</name>
    <dbReference type="NCBI Taxonomy" id="157652"/>
    <lineage>
        <taxon>Eukaryota</taxon>
        <taxon>Viridiplantae</taxon>
        <taxon>Streptophyta</taxon>
        <taxon>Embryophyta</taxon>
        <taxon>Tracheophyta</taxon>
        <taxon>Spermatophyta</taxon>
        <taxon>Magnoliopsida</taxon>
        <taxon>eudicotyledons</taxon>
        <taxon>Gunneridae</taxon>
        <taxon>Pentapetalae</taxon>
        <taxon>rosids</taxon>
        <taxon>fabids</taxon>
        <taxon>Fabales</taxon>
        <taxon>Fabaceae</taxon>
        <taxon>Papilionoideae</taxon>
        <taxon>50 kb inversion clade</taxon>
        <taxon>NPAAA clade</taxon>
        <taxon>indigoferoid/millettioid clade</taxon>
        <taxon>Phaseoleae</taxon>
        <taxon>Mucuna</taxon>
    </lineage>
</organism>
<dbReference type="PANTHER" id="PTHR24559:SF444">
    <property type="entry name" value="REVERSE TRANSCRIPTASE DOMAIN-CONTAINING PROTEIN"/>
    <property type="match status" value="1"/>
</dbReference>
<comment type="caution">
    <text evidence="1">The sequence shown here is derived from an EMBL/GenBank/DDBJ whole genome shotgun (WGS) entry which is preliminary data.</text>
</comment>
<protein>
    <submittedName>
        <fullName evidence="1">Uncharacterized protein</fullName>
    </submittedName>
</protein>
<dbReference type="InterPro" id="IPR043502">
    <property type="entry name" value="DNA/RNA_pol_sf"/>
</dbReference>
<sequence>MIIGRPTLNRLRAVVSTLHLCMKYPMGKEVGIIRTDQKMARQCSKECLKAGRRAPNHDRANNNELEDRRSWLAEDLKEILISPYKTKRTKICAALDRETKGRLIDFLIENRDVFARTSRDMLGKTRTYCVTAYLSSLELDWEKRSRRRQERKPNKKWQMCTNYKDLNKACLKDPYPLPSIDQLVDDTSRCGLLSFMMLILAITRLGCTFKMGPKPHSS</sequence>
<dbReference type="OrthoDB" id="2919534at2759"/>
<dbReference type="InterPro" id="IPR053134">
    <property type="entry name" value="RNA-dir_DNA_polymerase"/>
</dbReference>
<proteinExistence type="predicted"/>
<dbReference type="AlphaFoldDB" id="A0A371E1N6"/>
<accession>A0A371E1N6</accession>
<dbReference type="PANTHER" id="PTHR24559">
    <property type="entry name" value="TRANSPOSON TY3-I GAG-POL POLYPROTEIN"/>
    <property type="match status" value="1"/>
</dbReference>
<evidence type="ECO:0000313" key="2">
    <source>
        <dbReference type="Proteomes" id="UP000257109"/>
    </source>
</evidence>
<dbReference type="Gene3D" id="3.30.70.270">
    <property type="match status" value="1"/>
</dbReference>
<feature type="non-terminal residue" evidence="1">
    <location>
        <position position="1"/>
    </location>
</feature>
<dbReference type="InterPro" id="IPR043128">
    <property type="entry name" value="Rev_trsase/Diguanyl_cyclase"/>
</dbReference>
<keyword evidence="2" id="KW-1185">Reference proteome</keyword>
<name>A0A371E1N6_MUCPR</name>
<gene>
    <name evidence="1" type="ORF">CR513_61945</name>
</gene>
<evidence type="ECO:0000313" key="1">
    <source>
        <dbReference type="EMBL" id="RDX58935.1"/>
    </source>
</evidence>